<dbReference type="CDD" id="cd06661">
    <property type="entry name" value="GGCT_like"/>
    <property type="match status" value="1"/>
</dbReference>
<dbReference type="GO" id="GO:0061929">
    <property type="term" value="F:gamma-glutamylaminecyclotransferase activity"/>
    <property type="evidence" value="ECO:0007669"/>
    <property type="project" value="InterPro"/>
</dbReference>
<organism evidence="6 7">
    <name type="scientific">Galleria mellonella</name>
    <name type="common">Greater wax moth</name>
    <dbReference type="NCBI Taxonomy" id="7137"/>
    <lineage>
        <taxon>Eukaryota</taxon>
        <taxon>Metazoa</taxon>
        <taxon>Ecdysozoa</taxon>
        <taxon>Arthropoda</taxon>
        <taxon>Hexapoda</taxon>
        <taxon>Insecta</taxon>
        <taxon>Pterygota</taxon>
        <taxon>Neoptera</taxon>
        <taxon>Endopterygota</taxon>
        <taxon>Lepidoptera</taxon>
        <taxon>Glossata</taxon>
        <taxon>Ditrysia</taxon>
        <taxon>Pyraloidea</taxon>
        <taxon>Pyralidae</taxon>
        <taxon>Galleriinae</taxon>
        <taxon>Galleria</taxon>
    </lineage>
</organism>
<proteinExistence type="inferred from homology"/>
<dbReference type="SUPFAM" id="SSF110857">
    <property type="entry name" value="Gamma-glutamyl cyclotransferase-like"/>
    <property type="match status" value="1"/>
</dbReference>
<dbReference type="InterPro" id="IPR009288">
    <property type="entry name" value="AIG2-like_dom"/>
</dbReference>
<evidence type="ECO:0000259" key="5">
    <source>
        <dbReference type="Pfam" id="PF06094"/>
    </source>
</evidence>
<dbReference type="GO" id="GO:0005829">
    <property type="term" value="C:cytosol"/>
    <property type="evidence" value="ECO:0007669"/>
    <property type="project" value="TreeGrafter"/>
</dbReference>
<dbReference type="Pfam" id="PF06094">
    <property type="entry name" value="GGACT"/>
    <property type="match status" value="1"/>
</dbReference>
<dbReference type="InterPro" id="IPR036568">
    <property type="entry name" value="GGCT-like_sf"/>
</dbReference>
<feature type="active site" description="Proton acceptor" evidence="2">
    <location>
        <position position="105"/>
    </location>
</feature>
<gene>
    <name evidence="7" type="primary">LOC113516095</name>
</gene>
<dbReference type="RefSeq" id="XP_026756262.2">
    <property type="nucleotide sequence ID" value="XM_026900461.3"/>
</dbReference>
<accession>A0A6J1WV01</accession>
<name>A0A6J1WV01_GALME</name>
<evidence type="ECO:0000256" key="3">
    <source>
        <dbReference type="RuleBase" id="RU367036"/>
    </source>
</evidence>
<evidence type="ECO:0000256" key="2">
    <source>
        <dbReference type="PIRSR" id="PIRSR639126-1"/>
    </source>
</evidence>
<feature type="compositionally biased region" description="Acidic residues" evidence="4">
    <location>
        <begin position="172"/>
        <end position="182"/>
    </location>
</feature>
<keyword evidence="6" id="KW-1185">Reference proteome</keyword>
<dbReference type="PANTHER" id="PTHR12510">
    <property type="entry name" value="TROPONIN C-AKIN-1 PROTEIN"/>
    <property type="match status" value="1"/>
</dbReference>
<dbReference type="InParanoid" id="A0A6J1WV01"/>
<protein>
    <recommendedName>
        <fullName evidence="3">Gamma-glutamylcyclotransferase family protein</fullName>
    </recommendedName>
</protein>
<comment type="similarity">
    <text evidence="1 3">Belongs to the gamma-glutamylcyclotransferase family.</text>
</comment>
<dbReference type="Proteomes" id="UP001652740">
    <property type="component" value="Unplaced"/>
</dbReference>
<feature type="domain" description="Gamma-glutamylcyclotransferase AIG2-like" evidence="5">
    <location>
        <begin position="27"/>
        <end position="153"/>
    </location>
</feature>
<evidence type="ECO:0000256" key="1">
    <source>
        <dbReference type="ARBA" id="ARBA00008861"/>
    </source>
</evidence>
<dbReference type="InterPro" id="IPR013024">
    <property type="entry name" value="GGCT-like"/>
</dbReference>
<dbReference type="FunCoup" id="A0A6J1WV01">
    <property type="interactions" value="194"/>
</dbReference>
<reference evidence="7" key="1">
    <citation type="submission" date="2025-08" db="UniProtKB">
        <authorList>
            <consortium name="RefSeq"/>
        </authorList>
    </citation>
    <scope>IDENTIFICATION</scope>
    <source>
        <tissue evidence="7">Whole larvae</tissue>
    </source>
</reference>
<dbReference type="GeneID" id="113516095"/>
<evidence type="ECO:0000313" key="7">
    <source>
        <dbReference type="RefSeq" id="XP_026756262.2"/>
    </source>
</evidence>
<dbReference type="PANTHER" id="PTHR12510:SF4">
    <property type="entry name" value="GAMMA-GLUTAMYLAMINECYCLOTRANSFERASE"/>
    <property type="match status" value="1"/>
</dbReference>
<evidence type="ECO:0000313" key="6">
    <source>
        <dbReference type="Proteomes" id="UP001652740"/>
    </source>
</evidence>
<dbReference type="InterPro" id="IPR039126">
    <property type="entry name" value="GGACT"/>
</dbReference>
<dbReference type="AlphaFoldDB" id="A0A6J1WV01"/>
<dbReference type="Gene3D" id="3.10.490.10">
    <property type="entry name" value="Gamma-glutamyl cyclotransferase-like"/>
    <property type="match status" value="1"/>
</dbReference>
<feature type="region of interest" description="Disordered" evidence="4">
    <location>
        <begin position="157"/>
        <end position="182"/>
    </location>
</feature>
<evidence type="ECO:0000256" key="4">
    <source>
        <dbReference type="SAM" id="MobiDB-lite"/>
    </source>
</evidence>
<dbReference type="KEGG" id="gmw:113516095"/>
<sequence length="182" mass="21416">MIHLTVRPLSYIRQFNVKYFSEMTHKVFVYGTLKRNEPNHHWLTAPENGYGKFIAEGRTRTKYPLIIATKYNIPFLIYSPGQGYNVRGEIYEVDNIMLSKLDILEDHPNYYIREIDDIEVKKTDTNDVETVKCWVYFLKSFKQELLSRPQMDNYSSGGSHGLPYMESNNESTLEDLDDITRK</sequence>